<dbReference type="GeneID" id="7831337"/>
<name>I7M3H5_TETTS</name>
<dbReference type="InterPro" id="IPR032675">
    <property type="entry name" value="LRR_dom_sf"/>
</dbReference>
<proteinExistence type="predicted"/>
<gene>
    <name evidence="1" type="ORF">TTHERM_00446410</name>
</gene>
<dbReference type="Gene3D" id="3.80.10.10">
    <property type="entry name" value="Ribonuclease Inhibitor"/>
    <property type="match status" value="1"/>
</dbReference>
<dbReference type="EMBL" id="GG662504">
    <property type="protein sequence ID" value="EAS03159.2"/>
    <property type="molecule type" value="Genomic_DNA"/>
</dbReference>
<organism evidence="1 2">
    <name type="scientific">Tetrahymena thermophila (strain SB210)</name>
    <dbReference type="NCBI Taxonomy" id="312017"/>
    <lineage>
        <taxon>Eukaryota</taxon>
        <taxon>Sar</taxon>
        <taxon>Alveolata</taxon>
        <taxon>Ciliophora</taxon>
        <taxon>Intramacronucleata</taxon>
        <taxon>Oligohymenophorea</taxon>
        <taxon>Hymenostomatida</taxon>
        <taxon>Tetrahymenina</taxon>
        <taxon>Tetrahymenidae</taxon>
        <taxon>Tetrahymena</taxon>
    </lineage>
</organism>
<evidence type="ECO:0000313" key="1">
    <source>
        <dbReference type="EMBL" id="EAS03159.2"/>
    </source>
</evidence>
<dbReference type="KEGG" id="tet:TTHERM_00446410"/>
<evidence type="ECO:0008006" key="3">
    <source>
        <dbReference type="Google" id="ProtNLM"/>
    </source>
</evidence>
<keyword evidence="2" id="KW-1185">Reference proteome</keyword>
<dbReference type="RefSeq" id="XP_001023404.2">
    <property type="nucleotide sequence ID" value="XM_001023404.2"/>
</dbReference>
<accession>I7M3H5</accession>
<dbReference type="InParanoid" id="I7M3H5"/>
<dbReference type="SUPFAM" id="SSF52047">
    <property type="entry name" value="RNI-like"/>
    <property type="match status" value="1"/>
</dbReference>
<sequence length="390" mass="44981">MICVDFKAPRQNQLREVENQAQDNIEYQKMSFQELFAAIIDKLAKLSNQSEYLDVLIEVQNRLDQDAQKFEFSSKISQLKSCMKKSKELNDYLQKNSENKALVLKKIQDNFEIIENDNEICLIEELEIRRKMNRKYEKLIEKHLQQAKIAKQILSQVETDSYFQEILDKSGKASIDLSNQKLLQQFNSKKFELDEYSYCNDQQLQTQAQIKALGAGIAKNQQLEELSLNLFGTGINSGRLQALSNGLAKNKKLKTLDLNLGGNLINQQDVQILNTFLLQNSTLENLQLNLNYNIILGGGLKDLGYAFQKNVNLKSIKLEILENDVSKRGQKLYDQFVKKRSGISANIKQGIECKQYEIFKDFHQKRISSIQEIIAKQKLQIKCDCLYSLN</sequence>
<protein>
    <recommendedName>
        <fullName evidence="3">Kinase domain protein</fullName>
    </recommendedName>
</protein>
<reference evidence="2" key="1">
    <citation type="journal article" date="2006" name="PLoS Biol.">
        <title>Macronuclear genome sequence of the ciliate Tetrahymena thermophila, a model eukaryote.</title>
        <authorList>
            <person name="Eisen J.A."/>
            <person name="Coyne R.S."/>
            <person name="Wu M."/>
            <person name="Wu D."/>
            <person name="Thiagarajan M."/>
            <person name="Wortman J.R."/>
            <person name="Badger J.H."/>
            <person name="Ren Q."/>
            <person name="Amedeo P."/>
            <person name="Jones K.M."/>
            <person name="Tallon L.J."/>
            <person name="Delcher A.L."/>
            <person name="Salzberg S.L."/>
            <person name="Silva J.C."/>
            <person name="Haas B.J."/>
            <person name="Majoros W.H."/>
            <person name="Farzad M."/>
            <person name="Carlton J.M."/>
            <person name="Smith R.K. Jr."/>
            <person name="Garg J."/>
            <person name="Pearlman R.E."/>
            <person name="Karrer K.M."/>
            <person name="Sun L."/>
            <person name="Manning G."/>
            <person name="Elde N.C."/>
            <person name="Turkewitz A.P."/>
            <person name="Asai D.J."/>
            <person name="Wilkes D.E."/>
            <person name="Wang Y."/>
            <person name="Cai H."/>
            <person name="Collins K."/>
            <person name="Stewart B.A."/>
            <person name="Lee S.R."/>
            <person name="Wilamowska K."/>
            <person name="Weinberg Z."/>
            <person name="Ruzzo W.L."/>
            <person name="Wloga D."/>
            <person name="Gaertig J."/>
            <person name="Frankel J."/>
            <person name="Tsao C.-C."/>
            <person name="Gorovsky M.A."/>
            <person name="Keeling P.J."/>
            <person name="Waller R.F."/>
            <person name="Patron N.J."/>
            <person name="Cherry J.M."/>
            <person name="Stover N.A."/>
            <person name="Krieger C.J."/>
            <person name="del Toro C."/>
            <person name="Ryder H.F."/>
            <person name="Williamson S.C."/>
            <person name="Barbeau R.A."/>
            <person name="Hamilton E.P."/>
            <person name="Orias E."/>
        </authorList>
    </citation>
    <scope>NUCLEOTIDE SEQUENCE [LARGE SCALE GENOMIC DNA]</scope>
    <source>
        <strain evidence="2">SB210</strain>
    </source>
</reference>
<dbReference type="AlphaFoldDB" id="I7M3H5"/>
<dbReference type="Proteomes" id="UP000009168">
    <property type="component" value="Unassembled WGS sequence"/>
</dbReference>
<evidence type="ECO:0000313" key="2">
    <source>
        <dbReference type="Proteomes" id="UP000009168"/>
    </source>
</evidence>